<feature type="region of interest" description="Disordered" evidence="2">
    <location>
        <begin position="93"/>
        <end position="166"/>
    </location>
</feature>
<keyword evidence="4" id="KW-1185">Reference proteome</keyword>
<name>A0AAW1QBY9_9CHLO</name>
<dbReference type="AlphaFoldDB" id="A0AAW1QBY9"/>
<evidence type="ECO:0000256" key="1">
    <source>
        <dbReference type="SAM" id="Coils"/>
    </source>
</evidence>
<dbReference type="Proteomes" id="UP001438707">
    <property type="component" value="Unassembled WGS sequence"/>
</dbReference>
<dbReference type="EMBL" id="JALJOS010000053">
    <property type="protein sequence ID" value="KAK9818870.1"/>
    <property type="molecule type" value="Genomic_DNA"/>
</dbReference>
<evidence type="ECO:0000313" key="4">
    <source>
        <dbReference type="Proteomes" id="UP001438707"/>
    </source>
</evidence>
<evidence type="ECO:0000256" key="2">
    <source>
        <dbReference type="SAM" id="MobiDB-lite"/>
    </source>
</evidence>
<sequence length="538" mass="56636">MLVSDENHPHVQVLINVEEEWPRRNVCKFTKGHQIEEVGGFVFRSKRRAAPSSPGHAKRLCSPEQHVDSAHSPASQGAPLSSIDVNEQLAAAPRPAIHAASPAAARWSAKLQQASQPAPAAQLEESSNCHGPATLASQPQHVSPTSADPNGHTESSVHGNPLAAPAPLVNPADAAVLSQNGLHFAGQPDAAVLSQNGLHFAGQPDAAILPGRLRNSSEFMHSLSDAQPPVAANEQAQQDTLQQAADTASDQPGSATDAGLQHQQMESNSAIAGGHAAEGANPEQLLLPDVQNTAGQAITSKSSVGALRPLLERMTAICEAVKAQHASEPVREDAQGADGEVAVTSSASQAVRKMLAGWVAAVETAGQEGQLETSLAPGLQQPADNSDDDDDDEAEEEAELAAAQADRIRRLQLRRQQLQQELAEWHSLLAGAQKQSAGLAIEQAVVSELPAIALEGPPADACPSLQVMAAETHRKMTMQVEGLCMMVNKVTALLQVAEDKTAKLFAAHHKVMFRNYPHVNSPLHLIRGFLGLPRSSAA</sequence>
<keyword evidence="1" id="KW-0175">Coiled coil</keyword>
<feature type="region of interest" description="Disordered" evidence="2">
    <location>
        <begin position="47"/>
        <end position="80"/>
    </location>
</feature>
<feature type="coiled-coil region" evidence="1">
    <location>
        <begin position="401"/>
        <end position="435"/>
    </location>
</feature>
<evidence type="ECO:0000313" key="3">
    <source>
        <dbReference type="EMBL" id="KAK9818870.1"/>
    </source>
</evidence>
<feature type="compositionally biased region" description="Polar residues" evidence="2">
    <location>
        <begin position="124"/>
        <end position="158"/>
    </location>
</feature>
<feature type="compositionally biased region" description="Low complexity" evidence="2">
    <location>
        <begin position="235"/>
        <end position="251"/>
    </location>
</feature>
<feature type="region of interest" description="Disordered" evidence="2">
    <location>
        <begin position="224"/>
        <end position="261"/>
    </location>
</feature>
<comment type="caution">
    <text evidence="3">The sequence shown here is derived from an EMBL/GenBank/DDBJ whole genome shotgun (WGS) entry which is preliminary data.</text>
</comment>
<feature type="region of interest" description="Disordered" evidence="2">
    <location>
        <begin position="367"/>
        <end position="394"/>
    </location>
</feature>
<gene>
    <name evidence="3" type="ORF">WJX74_004563</name>
</gene>
<feature type="compositionally biased region" description="Acidic residues" evidence="2">
    <location>
        <begin position="385"/>
        <end position="394"/>
    </location>
</feature>
<accession>A0AAW1QBY9</accession>
<protein>
    <submittedName>
        <fullName evidence="3">Uncharacterized protein</fullName>
    </submittedName>
</protein>
<reference evidence="3 4" key="1">
    <citation type="journal article" date="2024" name="Nat. Commun.">
        <title>Phylogenomics reveals the evolutionary origins of lichenization in chlorophyte algae.</title>
        <authorList>
            <person name="Puginier C."/>
            <person name="Libourel C."/>
            <person name="Otte J."/>
            <person name="Skaloud P."/>
            <person name="Haon M."/>
            <person name="Grisel S."/>
            <person name="Petersen M."/>
            <person name="Berrin J.G."/>
            <person name="Delaux P.M."/>
            <person name="Dal Grande F."/>
            <person name="Keller J."/>
        </authorList>
    </citation>
    <scope>NUCLEOTIDE SEQUENCE [LARGE SCALE GENOMIC DNA]</scope>
    <source>
        <strain evidence="3 4">SAG 2145</strain>
    </source>
</reference>
<organism evidence="3 4">
    <name type="scientific">Apatococcus lobatus</name>
    <dbReference type="NCBI Taxonomy" id="904363"/>
    <lineage>
        <taxon>Eukaryota</taxon>
        <taxon>Viridiplantae</taxon>
        <taxon>Chlorophyta</taxon>
        <taxon>core chlorophytes</taxon>
        <taxon>Trebouxiophyceae</taxon>
        <taxon>Chlorellales</taxon>
        <taxon>Chlorellaceae</taxon>
        <taxon>Apatococcus</taxon>
    </lineage>
</organism>
<proteinExistence type="predicted"/>
<feature type="compositionally biased region" description="Low complexity" evidence="2">
    <location>
        <begin position="93"/>
        <end position="123"/>
    </location>
</feature>